<organism evidence="4">
    <name type="scientific">hydrothermal vent metagenome</name>
    <dbReference type="NCBI Taxonomy" id="652676"/>
    <lineage>
        <taxon>unclassified sequences</taxon>
        <taxon>metagenomes</taxon>
        <taxon>ecological metagenomes</taxon>
    </lineage>
</organism>
<dbReference type="Gene3D" id="3.40.50.12780">
    <property type="entry name" value="N-terminal domain of ligase-like"/>
    <property type="match status" value="1"/>
</dbReference>
<evidence type="ECO:0000259" key="2">
    <source>
        <dbReference type="Pfam" id="PF00501"/>
    </source>
</evidence>
<dbReference type="PANTHER" id="PTHR43767">
    <property type="entry name" value="LONG-CHAIN-FATTY-ACID--COA LIGASE"/>
    <property type="match status" value="1"/>
</dbReference>
<evidence type="ECO:0000313" key="4">
    <source>
        <dbReference type="EMBL" id="VAW24178.1"/>
    </source>
</evidence>
<feature type="domain" description="AMP-dependent synthetase/ligase" evidence="2">
    <location>
        <begin position="17"/>
        <end position="380"/>
    </location>
</feature>
<dbReference type="GO" id="GO:0004467">
    <property type="term" value="F:long-chain fatty acid-CoA ligase activity"/>
    <property type="evidence" value="ECO:0007669"/>
    <property type="project" value="UniProtKB-EC"/>
</dbReference>
<gene>
    <name evidence="4" type="ORF">MNBD_BACTEROID01-1598</name>
</gene>
<dbReference type="Pfam" id="PF13193">
    <property type="entry name" value="AMP-binding_C"/>
    <property type="match status" value="1"/>
</dbReference>
<name>A0A3B0U1K9_9ZZZZ</name>
<keyword evidence="1" id="KW-0472">Membrane</keyword>
<dbReference type="InterPro" id="IPR042099">
    <property type="entry name" value="ANL_N_sf"/>
</dbReference>
<dbReference type="PROSITE" id="PS00455">
    <property type="entry name" value="AMP_BINDING"/>
    <property type="match status" value="1"/>
</dbReference>
<dbReference type="SUPFAM" id="SSF56801">
    <property type="entry name" value="Acetyl-CoA synthetase-like"/>
    <property type="match status" value="1"/>
</dbReference>
<keyword evidence="1" id="KW-0812">Transmembrane</keyword>
<protein>
    <submittedName>
        <fullName evidence="4">Long-chain-fatty-acid--CoA ligase</fullName>
        <ecNumber evidence="4">6.2.1.3</ecNumber>
    </submittedName>
</protein>
<dbReference type="InterPro" id="IPR000873">
    <property type="entry name" value="AMP-dep_synth/lig_dom"/>
</dbReference>
<feature type="domain" description="AMP-binding enzyme C-terminal" evidence="3">
    <location>
        <begin position="436"/>
        <end position="511"/>
    </location>
</feature>
<dbReference type="InterPro" id="IPR020845">
    <property type="entry name" value="AMP-binding_CS"/>
</dbReference>
<accession>A0A3B0U1K9</accession>
<dbReference type="EC" id="6.2.1.3" evidence="4"/>
<dbReference type="InterPro" id="IPR045851">
    <property type="entry name" value="AMP-bd_C_sf"/>
</dbReference>
<keyword evidence="1" id="KW-1133">Transmembrane helix</keyword>
<feature type="transmembrane region" description="Helical" evidence="1">
    <location>
        <begin position="66"/>
        <end position="87"/>
    </location>
</feature>
<dbReference type="Pfam" id="PF00501">
    <property type="entry name" value="AMP-binding"/>
    <property type="match status" value="1"/>
</dbReference>
<reference evidence="4" key="1">
    <citation type="submission" date="2018-06" db="EMBL/GenBank/DDBJ databases">
        <authorList>
            <person name="Zhirakovskaya E."/>
        </authorList>
    </citation>
    <scope>NUCLEOTIDE SEQUENCE</scope>
</reference>
<dbReference type="PANTHER" id="PTHR43767:SF10">
    <property type="entry name" value="SURFACTIN SYNTHASE SUBUNIT 1"/>
    <property type="match status" value="1"/>
</dbReference>
<sequence>MIQIPQRLLGEALLLSAGKNPSKAAIIFKGEEYSYSLLKESSEKLACHIAGAGIKKGGRVAIYMNNSWQCIVSIYGAILAGAVFLVINPQTKAKKLQYILNDSGAEVLISESLLKQEFSNALEGTESVREVIIAGGTGKTIQSPDYNLSAFETIVQGNYNNTALPNIIPNDLAALIYTSGSTGFPKGVMMTHQSMVFISWSLIQYLRLTEDERIMLLLPLAFDYGLYQLFMAITVGGTLIVEQSFTFPATIYKHIEQFKPTVFPAVPTIYAMMIASNKETGISFDSIKKITNTAAALPAEVIPDLKRLFPNALIFKMYGLTECKRVCYLEPELIDIKPASVGKAIPGTEVFLLSPEGGPVPTGEPGILHIRGPHVMAGYWNNHKATAEMLKPGKIPGERILCSNDWFKMDEEGFLYFQGRNDDIIKTRGEKVSPVEIENIIYKANGIKEVAVIGIRDNILGESIAAFVTTHDYAQPDEKVIQKQCITHLELFMVPQKIIFLKEMPKSTNGKIDKKKLYNYL</sequence>
<dbReference type="AlphaFoldDB" id="A0A3B0U1K9"/>
<dbReference type="InterPro" id="IPR025110">
    <property type="entry name" value="AMP-bd_C"/>
</dbReference>
<dbReference type="Gene3D" id="3.30.300.30">
    <property type="match status" value="1"/>
</dbReference>
<evidence type="ECO:0000256" key="1">
    <source>
        <dbReference type="SAM" id="Phobius"/>
    </source>
</evidence>
<keyword evidence="4" id="KW-0436">Ligase</keyword>
<dbReference type="EMBL" id="UOEP01000206">
    <property type="protein sequence ID" value="VAW24178.1"/>
    <property type="molecule type" value="Genomic_DNA"/>
</dbReference>
<evidence type="ECO:0000259" key="3">
    <source>
        <dbReference type="Pfam" id="PF13193"/>
    </source>
</evidence>
<dbReference type="InterPro" id="IPR050237">
    <property type="entry name" value="ATP-dep_AMP-bd_enzyme"/>
</dbReference>
<proteinExistence type="predicted"/>